<gene>
    <name evidence="7" type="ORF">CLAFUR5_04965</name>
</gene>
<evidence type="ECO:0000256" key="5">
    <source>
        <dbReference type="SAM" id="MobiDB-lite"/>
    </source>
</evidence>
<evidence type="ECO:0000256" key="1">
    <source>
        <dbReference type="ARBA" id="ARBA00022723"/>
    </source>
</evidence>
<evidence type="ECO:0000259" key="6">
    <source>
        <dbReference type="PROSITE" id="PS50089"/>
    </source>
</evidence>
<dbReference type="KEGG" id="ffu:CLAFUR5_04965"/>
<dbReference type="InterPro" id="IPR001841">
    <property type="entry name" value="Znf_RING"/>
</dbReference>
<dbReference type="Proteomes" id="UP000756132">
    <property type="component" value="Chromosome 4"/>
</dbReference>
<keyword evidence="3" id="KW-0862">Zinc</keyword>
<feature type="region of interest" description="Disordered" evidence="5">
    <location>
        <begin position="316"/>
        <end position="343"/>
    </location>
</feature>
<sequence length="372" mass="42231">MTPEHKASLHDAREGDFILVEQQGGYWYLLCISAFRLDSDDVRILIKSIQNPTKQDVWRYQQYGTWRFRLESWSRDAYDVRAVLRKTDTLTIRPNVEILKQKLGCACLYEHCTQGLIRITPTTQVDIRFRASGERTRAHRARQDLRSLCPFCMGQTLFDQHEHLATHPDRYPMDVYAQHTLAINCKRQQLNYAPLLTDIDLGTMQPLDLAAPPPLNPALAWNLAASFQAKEVAKSKEPARLSTHEFEWFKTANERVNNDVCGICREAYEEGELIADLPCLHFFHEGCVKQAFASKGGAAKCPLCLCRVDRERRTGEGAETGLERGRSGGVEDLDGEGGHSDNEMPFVAVRQPMRSPDVVENATRVWLASMGH</sequence>
<dbReference type="Gene3D" id="3.30.40.10">
    <property type="entry name" value="Zinc/RING finger domain, C3HC4 (zinc finger)"/>
    <property type="match status" value="1"/>
</dbReference>
<organism evidence="7 8">
    <name type="scientific">Passalora fulva</name>
    <name type="common">Tomato leaf mold</name>
    <name type="synonym">Cladosporium fulvum</name>
    <dbReference type="NCBI Taxonomy" id="5499"/>
    <lineage>
        <taxon>Eukaryota</taxon>
        <taxon>Fungi</taxon>
        <taxon>Dikarya</taxon>
        <taxon>Ascomycota</taxon>
        <taxon>Pezizomycotina</taxon>
        <taxon>Dothideomycetes</taxon>
        <taxon>Dothideomycetidae</taxon>
        <taxon>Mycosphaerellales</taxon>
        <taxon>Mycosphaerellaceae</taxon>
        <taxon>Fulvia</taxon>
    </lineage>
</organism>
<evidence type="ECO:0000313" key="7">
    <source>
        <dbReference type="EMBL" id="UJO15862.1"/>
    </source>
</evidence>
<evidence type="ECO:0000256" key="2">
    <source>
        <dbReference type="ARBA" id="ARBA00022771"/>
    </source>
</evidence>
<feature type="domain" description="RING-type" evidence="6">
    <location>
        <begin position="261"/>
        <end position="304"/>
    </location>
</feature>
<evidence type="ECO:0000256" key="4">
    <source>
        <dbReference type="PROSITE-ProRule" id="PRU00175"/>
    </source>
</evidence>
<evidence type="ECO:0000256" key="3">
    <source>
        <dbReference type="ARBA" id="ARBA00022833"/>
    </source>
</evidence>
<protein>
    <recommendedName>
        <fullName evidence="6">RING-type domain-containing protein</fullName>
    </recommendedName>
</protein>
<dbReference type="AlphaFoldDB" id="A0A9Q8LEA1"/>
<dbReference type="InterPro" id="IPR013083">
    <property type="entry name" value="Znf_RING/FYVE/PHD"/>
</dbReference>
<dbReference type="SMART" id="SM00744">
    <property type="entry name" value="RINGv"/>
    <property type="match status" value="1"/>
</dbReference>
<reference evidence="7" key="1">
    <citation type="submission" date="2021-12" db="EMBL/GenBank/DDBJ databases">
        <authorList>
            <person name="Zaccaron A."/>
            <person name="Stergiopoulos I."/>
        </authorList>
    </citation>
    <scope>NUCLEOTIDE SEQUENCE</scope>
    <source>
        <strain evidence="7">Race5_Kim</strain>
    </source>
</reference>
<feature type="compositionally biased region" description="Basic and acidic residues" evidence="5">
    <location>
        <begin position="316"/>
        <end position="326"/>
    </location>
</feature>
<dbReference type="Pfam" id="PF13639">
    <property type="entry name" value="zf-RING_2"/>
    <property type="match status" value="1"/>
</dbReference>
<dbReference type="SMART" id="SM00184">
    <property type="entry name" value="RING"/>
    <property type="match status" value="1"/>
</dbReference>
<name>A0A9Q8LEA1_PASFU</name>
<keyword evidence="1" id="KW-0479">Metal-binding</keyword>
<dbReference type="InterPro" id="IPR011016">
    <property type="entry name" value="Znf_RING-CH"/>
</dbReference>
<keyword evidence="8" id="KW-1185">Reference proteome</keyword>
<keyword evidence="2 4" id="KW-0863">Zinc-finger</keyword>
<dbReference type="PROSITE" id="PS50089">
    <property type="entry name" value="ZF_RING_2"/>
    <property type="match status" value="1"/>
</dbReference>
<dbReference type="OrthoDB" id="3642276at2759"/>
<dbReference type="RefSeq" id="XP_047760228.1">
    <property type="nucleotide sequence ID" value="XM_047904113.1"/>
</dbReference>
<evidence type="ECO:0000313" key="8">
    <source>
        <dbReference type="Proteomes" id="UP000756132"/>
    </source>
</evidence>
<accession>A0A9Q8LEA1</accession>
<reference evidence="7" key="2">
    <citation type="journal article" date="2022" name="Microb. Genom.">
        <title>A chromosome-scale genome assembly of the tomato pathogen Cladosporium fulvum reveals a compartmentalized genome architecture and the presence of a dispensable chromosome.</title>
        <authorList>
            <person name="Zaccaron A.Z."/>
            <person name="Chen L.H."/>
            <person name="Samaras A."/>
            <person name="Stergiopoulos I."/>
        </authorList>
    </citation>
    <scope>NUCLEOTIDE SEQUENCE</scope>
    <source>
        <strain evidence="7">Race5_Kim</strain>
    </source>
</reference>
<dbReference type="EMBL" id="CP090166">
    <property type="protein sequence ID" value="UJO15862.1"/>
    <property type="molecule type" value="Genomic_DNA"/>
</dbReference>
<dbReference type="GeneID" id="71984843"/>
<dbReference type="SUPFAM" id="SSF57850">
    <property type="entry name" value="RING/U-box"/>
    <property type="match status" value="1"/>
</dbReference>
<dbReference type="GO" id="GO:0008270">
    <property type="term" value="F:zinc ion binding"/>
    <property type="evidence" value="ECO:0007669"/>
    <property type="project" value="UniProtKB-KW"/>
</dbReference>
<proteinExistence type="predicted"/>